<dbReference type="InterPro" id="IPR044730">
    <property type="entry name" value="RNase_H-like_dom_plant"/>
</dbReference>
<dbReference type="InterPro" id="IPR036397">
    <property type="entry name" value="RNaseH_sf"/>
</dbReference>
<dbReference type="AlphaFoldDB" id="A0A9D3UKB2"/>
<sequence>MGGAYYEMNFFPVLFGYEFFSLSYSVIVNDCKGRTFKPTRGLCQDDPFSPFLSLICSIRLSALMRLAMKGGLLRGAKASKSGPQISHLLFANDSILFELIDANERKWKHELINNTFSSNATQILRIPLVKRPMMIGWCEVRVPSGSTNKINFDGAFDGQRFQSASGIVARNAEEEVVLSRAETNEGVLSAFAAETIACHRAGQTGIERGWVRVINEGDSLSTVKRC</sequence>
<evidence type="ECO:0000259" key="1">
    <source>
        <dbReference type="Pfam" id="PF13456"/>
    </source>
</evidence>
<dbReference type="GO" id="GO:0003676">
    <property type="term" value="F:nucleic acid binding"/>
    <property type="evidence" value="ECO:0007669"/>
    <property type="project" value="InterPro"/>
</dbReference>
<dbReference type="Pfam" id="PF13456">
    <property type="entry name" value="RVT_3"/>
    <property type="match status" value="1"/>
</dbReference>
<keyword evidence="3" id="KW-1185">Reference proteome</keyword>
<dbReference type="Proteomes" id="UP000828251">
    <property type="component" value="Unassembled WGS sequence"/>
</dbReference>
<organism evidence="2 3">
    <name type="scientific">Gossypium stocksii</name>
    <dbReference type="NCBI Taxonomy" id="47602"/>
    <lineage>
        <taxon>Eukaryota</taxon>
        <taxon>Viridiplantae</taxon>
        <taxon>Streptophyta</taxon>
        <taxon>Embryophyta</taxon>
        <taxon>Tracheophyta</taxon>
        <taxon>Spermatophyta</taxon>
        <taxon>Magnoliopsida</taxon>
        <taxon>eudicotyledons</taxon>
        <taxon>Gunneridae</taxon>
        <taxon>Pentapetalae</taxon>
        <taxon>rosids</taxon>
        <taxon>malvids</taxon>
        <taxon>Malvales</taxon>
        <taxon>Malvaceae</taxon>
        <taxon>Malvoideae</taxon>
        <taxon>Gossypium</taxon>
    </lineage>
</organism>
<evidence type="ECO:0000313" key="2">
    <source>
        <dbReference type="EMBL" id="KAH1046703.1"/>
    </source>
</evidence>
<dbReference type="GO" id="GO:0004523">
    <property type="term" value="F:RNA-DNA hybrid ribonuclease activity"/>
    <property type="evidence" value="ECO:0007669"/>
    <property type="project" value="InterPro"/>
</dbReference>
<accession>A0A9D3UKB2</accession>
<dbReference type="EMBL" id="JAIQCV010000011">
    <property type="protein sequence ID" value="KAH1046703.1"/>
    <property type="molecule type" value="Genomic_DNA"/>
</dbReference>
<evidence type="ECO:0000313" key="3">
    <source>
        <dbReference type="Proteomes" id="UP000828251"/>
    </source>
</evidence>
<dbReference type="CDD" id="cd06222">
    <property type="entry name" value="RNase_H_like"/>
    <property type="match status" value="1"/>
</dbReference>
<reference evidence="2 3" key="1">
    <citation type="journal article" date="2021" name="Plant Biotechnol. J.">
        <title>Multi-omics assisted identification of the key and species-specific regulatory components of drought-tolerant mechanisms in Gossypium stocksii.</title>
        <authorList>
            <person name="Yu D."/>
            <person name="Ke L."/>
            <person name="Zhang D."/>
            <person name="Wu Y."/>
            <person name="Sun Y."/>
            <person name="Mei J."/>
            <person name="Sun J."/>
            <person name="Sun Y."/>
        </authorList>
    </citation>
    <scope>NUCLEOTIDE SEQUENCE [LARGE SCALE GENOMIC DNA]</scope>
    <source>
        <strain evidence="3">cv. E1</strain>
        <tissue evidence="2">Leaf</tissue>
    </source>
</reference>
<protein>
    <recommendedName>
        <fullName evidence="1">RNase H type-1 domain-containing protein</fullName>
    </recommendedName>
</protein>
<dbReference type="Gene3D" id="3.30.420.10">
    <property type="entry name" value="Ribonuclease H-like superfamily/Ribonuclease H"/>
    <property type="match status" value="1"/>
</dbReference>
<name>A0A9D3UKB2_9ROSI</name>
<gene>
    <name evidence="2" type="ORF">J1N35_037487</name>
</gene>
<comment type="caution">
    <text evidence="2">The sequence shown here is derived from an EMBL/GenBank/DDBJ whole genome shotgun (WGS) entry which is preliminary data.</text>
</comment>
<dbReference type="OrthoDB" id="418748at2759"/>
<feature type="domain" description="RNase H type-1" evidence="1">
    <location>
        <begin position="151"/>
        <end position="223"/>
    </location>
</feature>
<dbReference type="InterPro" id="IPR002156">
    <property type="entry name" value="RNaseH_domain"/>
</dbReference>
<proteinExistence type="predicted"/>